<feature type="compositionally biased region" description="Basic and acidic residues" evidence="1">
    <location>
        <begin position="316"/>
        <end position="326"/>
    </location>
</feature>
<feature type="compositionally biased region" description="Polar residues" evidence="1">
    <location>
        <begin position="199"/>
        <end position="225"/>
    </location>
</feature>
<evidence type="ECO:0000313" key="3">
    <source>
        <dbReference type="Proteomes" id="UP000244855"/>
    </source>
</evidence>
<feature type="compositionally biased region" description="Polar residues" evidence="1">
    <location>
        <begin position="280"/>
        <end position="307"/>
    </location>
</feature>
<name>A0A2V1DBQ6_9PLEO</name>
<feature type="compositionally biased region" description="Polar residues" evidence="1">
    <location>
        <begin position="439"/>
        <end position="455"/>
    </location>
</feature>
<organism evidence="2 3">
    <name type="scientific">Periconia macrospinosa</name>
    <dbReference type="NCBI Taxonomy" id="97972"/>
    <lineage>
        <taxon>Eukaryota</taxon>
        <taxon>Fungi</taxon>
        <taxon>Dikarya</taxon>
        <taxon>Ascomycota</taxon>
        <taxon>Pezizomycotina</taxon>
        <taxon>Dothideomycetes</taxon>
        <taxon>Pleosporomycetidae</taxon>
        <taxon>Pleosporales</taxon>
        <taxon>Massarineae</taxon>
        <taxon>Periconiaceae</taxon>
        <taxon>Periconia</taxon>
    </lineage>
</organism>
<accession>A0A2V1DBQ6</accession>
<protein>
    <submittedName>
        <fullName evidence="2">Uncharacterized protein</fullName>
    </submittedName>
</protein>
<evidence type="ECO:0000256" key="1">
    <source>
        <dbReference type="SAM" id="MobiDB-lite"/>
    </source>
</evidence>
<dbReference type="EMBL" id="KZ805491">
    <property type="protein sequence ID" value="PVH95566.1"/>
    <property type="molecule type" value="Genomic_DNA"/>
</dbReference>
<dbReference type="AlphaFoldDB" id="A0A2V1DBQ6"/>
<gene>
    <name evidence="2" type="ORF">DM02DRAFT_660010</name>
</gene>
<feature type="region of interest" description="Disordered" evidence="1">
    <location>
        <begin position="73"/>
        <end position="113"/>
    </location>
</feature>
<keyword evidence="3" id="KW-1185">Reference proteome</keyword>
<dbReference type="Proteomes" id="UP000244855">
    <property type="component" value="Unassembled WGS sequence"/>
</dbReference>
<feature type="compositionally biased region" description="Polar residues" evidence="1">
    <location>
        <begin position="482"/>
        <end position="494"/>
    </location>
</feature>
<evidence type="ECO:0000313" key="2">
    <source>
        <dbReference type="EMBL" id="PVH95566.1"/>
    </source>
</evidence>
<feature type="region of interest" description="Disordered" evidence="1">
    <location>
        <begin position="150"/>
        <end position="494"/>
    </location>
</feature>
<feature type="compositionally biased region" description="Polar residues" evidence="1">
    <location>
        <begin position="363"/>
        <end position="378"/>
    </location>
</feature>
<feature type="compositionally biased region" description="Polar residues" evidence="1">
    <location>
        <begin position="73"/>
        <end position="86"/>
    </location>
</feature>
<proteinExistence type="predicted"/>
<feature type="compositionally biased region" description="Basic and acidic residues" evidence="1">
    <location>
        <begin position="379"/>
        <end position="392"/>
    </location>
</feature>
<sequence>MNFVDFLDFLIVIFALFLGFCLYEEYGTPQKFWARLLHLYHLREAMTSHDPPPEVPISLDKKELTCSNDEACNGSPTTCNSAQPTAVDSFADGHPQRKARQPSPPNGVNGSGDKAVRINRAQRPAINPAAFELLQKQPPAKFDSNAYGLARRKAQQSASKDVKASNGKPATSNTDRLPSVNLPVPAIASIPPHLRYKQQPASKVDTASSDKPVTGNSAHNPSINPASCAAVSIPPHLRNKQQPASKEVKAPSDNSAGLPSIHPPVPESAYTPPHLRYKQQPASKVDTASSDKPVTSTSAQRPATSGPSADGQLQRKTRESSPKGEKSSSSSGKSIVGNHSLQPSINPPVPESAYIPPHRRYKQQQPTSNSDKPPTDNSTVEKEKTSDDDKASNGKSTAGASYLCPVYPPSHSSSSVKLTAGDSGLPSVGPTPHVDKTSTARGDNASSVKSTTSDSPPRLEANTPAYGSHKASLPTSNDKEVSSTNNTITVDTSL</sequence>
<reference evidence="2 3" key="1">
    <citation type="journal article" date="2018" name="Sci. Rep.">
        <title>Comparative genomics provides insights into the lifestyle and reveals functional heterogeneity of dark septate endophytic fungi.</title>
        <authorList>
            <person name="Knapp D.G."/>
            <person name="Nemeth J.B."/>
            <person name="Barry K."/>
            <person name="Hainaut M."/>
            <person name="Henrissat B."/>
            <person name="Johnson J."/>
            <person name="Kuo A."/>
            <person name="Lim J.H.P."/>
            <person name="Lipzen A."/>
            <person name="Nolan M."/>
            <person name="Ohm R.A."/>
            <person name="Tamas L."/>
            <person name="Grigoriev I.V."/>
            <person name="Spatafora J.W."/>
            <person name="Nagy L.G."/>
            <person name="Kovacs G.M."/>
        </authorList>
    </citation>
    <scope>NUCLEOTIDE SEQUENCE [LARGE SCALE GENOMIC DNA]</scope>
    <source>
        <strain evidence="2 3">DSE2036</strain>
    </source>
</reference>
<feature type="non-terminal residue" evidence="2">
    <location>
        <position position="494"/>
    </location>
</feature>